<sequence length="153" mass="17092">MYGKCKEIRRACAVFEQMDQKTISSWSALIAAHATMGMWYECLGLFGAMSKEGCWRTEESILVTVLSACTHLGALDLGRCAHGSLLRNMSGLNVMRLPWQTCERTNIPTFLACLLDPNSLLVNRRLPNHSNTVELELSHAIGLNHYAFPKSFT</sequence>
<dbReference type="InterPro" id="IPR002885">
    <property type="entry name" value="PPR_rpt"/>
</dbReference>
<dbReference type="GO" id="GO:0009451">
    <property type="term" value="P:RNA modification"/>
    <property type="evidence" value="ECO:0007669"/>
    <property type="project" value="InterPro"/>
</dbReference>
<dbReference type="Pfam" id="PF01535">
    <property type="entry name" value="PPR"/>
    <property type="match status" value="1"/>
</dbReference>
<dbReference type="InterPro" id="IPR011990">
    <property type="entry name" value="TPR-like_helical_dom_sf"/>
</dbReference>
<dbReference type="PANTHER" id="PTHR47926">
    <property type="entry name" value="PENTATRICOPEPTIDE REPEAT-CONTAINING PROTEIN"/>
    <property type="match status" value="1"/>
</dbReference>
<evidence type="ECO:0008006" key="4">
    <source>
        <dbReference type="Google" id="ProtNLM"/>
    </source>
</evidence>
<dbReference type="GO" id="GO:0003723">
    <property type="term" value="F:RNA binding"/>
    <property type="evidence" value="ECO:0007669"/>
    <property type="project" value="InterPro"/>
</dbReference>
<dbReference type="EMBL" id="JAVXUP010002413">
    <property type="protein sequence ID" value="KAK3003462.1"/>
    <property type="molecule type" value="Genomic_DNA"/>
</dbReference>
<proteinExistence type="predicted"/>
<organism evidence="2 3">
    <name type="scientific">Escallonia herrerae</name>
    <dbReference type="NCBI Taxonomy" id="1293975"/>
    <lineage>
        <taxon>Eukaryota</taxon>
        <taxon>Viridiplantae</taxon>
        <taxon>Streptophyta</taxon>
        <taxon>Embryophyta</taxon>
        <taxon>Tracheophyta</taxon>
        <taxon>Spermatophyta</taxon>
        <taxon>Magnoliopsida</taxon>
        <taxon>eudicotyledons</taxon>
        <taxon>Gunneridae</taxon>
        <taxon>Pentapetalae</taxon>
        <taxon>asterids</taxon>
        <taxon>campanulids</taxon>
        <taxon>Escalloniales</taxon>
        <taxon>Escalloniaceae</taxon>
        <taxon>Escallonia</taxon>
    </lineage>
</organism>
<dbReference type="Proteomes" id="UP001188597">
    <property type="component" value="Unassembled WGS sequence"/>
</dbReference>
<evidence type="ECO:0000313" key="2">
    <source>
        <dbReference type="EMBL" id="KAK3003462.1"/>
    </source>
</evidence>
<gene>
    <name evidence="2" type="ORF">RJ639_019467</name>
</gene>
<accession>A0AA88V7L5</accession>
<dbReference type="NCBIfam" id="TIGR00756">
    <property type="entry name" value="PPR"/>
    <property type="match status" value="1"/>
</dbReference>
<reference evidence="2" key="1">
    <citation type="submission" date="2022-12" db="EMBL/GenBank/DDBJ databases">
        <title>Draft genome assemblies for two species of Escallonia (Escalloniales).</title>
        <authorList>
            <person name="Chanderbali A."/>
            <person name="Dervinis C."/>
            <person name="Anghel I."/>
            <person name="Soltis D."/>
            <person name="Soltis P."/>
            <person name="Zapata F."/>
        </authorList>
    </citation>
    <scope>NUCLEOTIDE SEQUENCE</scope>
    <source>
        <strain evidence="2">UCBG64.0493</strain>
        <tissue evidence="2">Leaf</tissue>
    </source>
</reference>
<dbReference type="InterPro" id="IPR046960">
    <property type="entry name" value="PPR_At4g14850-like_plant"/>
</dbReference>
<protein>
    <recommendedName>
        <fullName evidence="4">Pentatricopeptide repeat-containing protein</fullName>
    </recommendedName>
</protein>
<keyword evidence="3" id="KW-1185">Reference proteome</keyword>
<keyword evidence="1" id="KW-0677">Repeat</keyword>
<name>A0AA88V7L5_9ASTE</name>
<dbReference type="AlphaFoldDB" id="A0AA88V7L5"/>
<dbReference type="Gene3D" id="1.25.40.10">
    <property type="entry name" value="Tetratricopeptide repeat domain"/>
    <property type="match status" value="1"/>
</dbReference>
<evidence type="ECO:0000256" key="1">
    <source>
        <dbReference type="ARBA" id="ARBA00022737"/>
    </source>
</evidence>
<evidence type="ECO:0000313" key="3">
    <source>
        <dbReference type="Proteomes" id="UP001188597"/>
    </source>
</evidence>
<comment type="caution">
    <text evidence="2">The sequence shown here is derived from an EMBL/GenBank/DDBJ whole genome shotgun (WGS) entry which is preliminary data.</text>
</comment>